<dbReference type="EMBL" id="AABEKN010000006">
    <property type="protein sequence ID" value="EAG9354877.1"/>
    <property type="molecule type" value="Genomic_DNA"/>
</dbReference>
<evidence type="ECO:0000313" key="2">
    <source>
        <dbReference type="EMBL" id="EAG9354877.1"/>
    </source>
</evidence>
<keyword evidence="1" id="KW-0812">Transmembrane</keyword>
<evidence type="ECO:0000256" key="1">
    <source>
        <dbReference type="SAM" id="Phobius"/>
    </source>
</evidence>
<keyword evidence="1" id="KW-0472">Membrane</keyword>
<name>A0A823J5H7_LISMN</name>
<keyword evidence="1" id="KW-1133">Transmembrane helix</keyword>
<sequence length="79" mass="9490">MYNQKCNEMSDSCRERLKMSLIYIYSYTICVISLFQSQKSAHFSLLFTVYTNLFIFVTKSTYSLKTCLVFYMKFTYLSY</sequence>
<accession>A0A823J5H7</accession>
<feature type="transmembrane region" description="Helical" evidence="1">
    <location>
        <begin position="21"/>
        <end position="37"/>
    </location>
</feature>
<comment type="caution">
    <text evidence="2">The sequence shown here is derived from an EMBL/GenBank/DDBJ whole genome shotgun (WGS) entry which is preliminary data.</text>
</comment>
<dbReference type="Proteomes" id="UP000524387">
    <property type="component" value="Unassembled WGS sequence"/>
</dbReference>
<organism evidence="2 3">
    <name type="scientific">Listeria monocytogenes</name>
    <dbReference type="NCBI Taxonomy" id="1639"/>
    <lineage>
        <taxon>Bacteria</taxon>
        <taxon>Bacillati</taxon>
        <taxon>Bacillota</taxon>
        <taxon>Bacilli</taxon>
        <taxon>Bacillales</taxon>
        <taxon>Listeriaceae</taxon>
        <taxon>Listeria</taxon>
    </lineage>
</organism>
<dbReference type="AlphaFoldDB" id="A0A823J5H7"/>
<evidence type="ECO:0000313" key="3">
    <source>
        <dbReference type="Proteomes" id="UP000524387"/>
    </source>
</evidence>
<reference evidence="2 3" key="1">
    <citation type="submission" date="2019-04" db="EMBL/GenBank/DDBJ databases">
        <authorList>
            <consortium name="GenomeTrakr network: Whole genome sequencing for foodborne pathogen traceback"/>
        </authorList>
    </citation>
    <scope>NUCLEOTIDE SEQUENCE [LARGE SCALE GENOMIC DNA]</scope>
    <source>
        <strain evidence="2 3">CFSAN072502</strain>
    </source>
</reference>
<protein>
    <submittedName>
        <fullName evidence="2">Uncharacterized protein</fullName>
    </submittedName>
</protein>
<proteinExistence type="predicted"/>
<feature type="transmembrane region" description="Helical" evidence="1">
    <location>
        <begin position="43"/>
        <end position="64"/>
    </location>
</feature>
<gene>
    <name evidence="2" type="ORF">CW895_13850</name>
</gene>